<accession>A0A2M7TWC8</accession>
<evidence type="ECO:0000313" key="2">
    <source>
        <dbReference type="Proteomes" id="UP000228503"/>
    </source>
</evidence>
<organism evidence="1 2">
    <name type="scientific">Candidatus Roizmanbacteria bacterium CG_4_10_14_0_2_um_filter_39_13</name>
    <dbReference type="NCBI Taxonomy" id="1974825"/>
    <lineage>
        <taxon>Bacteria</taxon>
        <taxon>Candidatus Roizmaniibacteriota</taxon>
    </lineage>
</organism>
<protein>
    <recommendedName>
        <fullName evidence="3">50S ribosomal protein L29</fullName>
    </recommendedName>
</protein>
<dbReference type="Proteomes" id="UP000228503">
    <property type="component" value="Unassembled WGS sequence"/>
</dbReference>
<dbReference type="GO" id="GO:0003735">
    <property type="term" value="F:structural constituent of ribosome"/>
    <property type="evidence" value="ECO:0007669"/>
    <property type="project" value="InterPro"/>
</dbReference>
<dbReference type="Gene3D" id="1.10.287.310">
    <property type="match status" value="1"/>
</dbReference>
<dbReference type="SUPFAM" id="SSF46561">
    <property type="entry name" value="Ribosomal protein L29 (L29p)"/>
    <property type="match status" value="1"/>
</dbReference>
<proteinExistence type="predicted"/>
<name>A0A2M7TWC8_9BACT</name>
<evidence type="ECO:0000313" key="1">
    <source>
        <dbReference type="EMBL" id="PIZ62073.1"/>
    </source>
</evidence>
<dbReference type="EMBL" id="PFOB01000066">
    <property type="protein sequence ID" value="PIZ62073.1"/>
    <property type="molecule type" value="Genomic_DNA"/>
</dbReference>
<dbReference type="InterPro" id="IPR036049">
    <property type="entry name" value="Ribosomal_uL29_sf"/>
</dbReference>
<dbReference type="PROSITE" id="PS00579">
    <property type="entry name" value="RIBOSOMAL_L29"/>
    <property type="match status" value="1"/>
</dbReference>
<dbReference type="InterPro" id="IPR018254">
    <property type="entry name" value="Ribosomal_uL29_CS"/>
</dbReference>
<reference evidence="2" key="1">
    <citation type="submission" date="2017-09" db="EMBL/GenBank/DDBJ databases">
        <title>Depth-based differentiation of microbial function through sediment-hosted aquifers and enrichment of novel symbionts in the deep terrestrial subsurface.</title>
        <authorList>
            <person name="Probst A.J."/>
            <person name="Ladd B."/>
            <person name="Jarett J.K."/>
            <person name="Geller-Mcgrath D.E."/>
            <person name="Sieber C.M.K."/>
            <person name="Emerson J.B."/>
            <person name="Anantharaman K."/>
            <person name="Thomas B.C."/>
            <person name="Malmstrom R."/>
            <person name="Stieglmeier M."/>
            <person name="Klingl A."/>
            <person name="Woyke T."/>
            <person name="Ryan C.M."/>
            <person name="Banfield J.F."/>
        </authorList>
    </citation>
    <scope>NUCLEOTIDE SEQUENCE [LARGE SCALE GENOMIC DNA]</scope>
</reference>
<evidence type="ECO:0008006" key="3">
    <source>
        <dbReference type="Google" id="ProtNLM"/>
    </source>
</evidence>
<dbReference type="GO" id="GO:0005840">
    <property type="term" value="C:ribosome"/>
    <property type="evidence" value="ECO:0007669"/>
    <property type="project" value="InterPro"/>
</dbReference>
<dbReference type="AlphaFoldDB" id="A0A2M7TWC8"/>
<sequence length="69" mass="8084">MRKITKEIINKSIKDLTKEALSIRQDIAKKLIERKVKPEKNSNTIKILKKRLAVLLTIVRQKELTKESE</sequence>
<dbReference type="GO" id="GO:0006412">
    <property type="term" value="P:translation"/>
    <property type="evidence" value="ECO:0007669"/>
    <property type="project" value="InterPro"/>
</dbReference>
<comment type="caution">
    <text evidence="1">The sequence shown here is derived from an EMBL/GenBank/DDBJ whole genome shotgun (WGS) entry which is preliminary data.</text>
</comment>
<gene>
    <name evidence="1" type="ORF">COY16_05260</name>
</gene>